<organism evidence="2 4">
    <name type="scientific">Xanthobacter flavus</name>
    <dbReference type="NCBI Taxonomy" id="281"/>
    <lineage>
        <taxon>Bacteria</taxon>
        <taxon>Pseudomonadati</taxon>
        <taxon>Pseudomonadota</taxon>
        <taxon>Alphaproteobacteria</taxon>
        <taxon>Hyphomicrobiales</taxon>
        <taxon>Xanthobacteraceae</taxon>
        <taxon>Xanthobacter</taxon>
    </lineage>
</organism>
<dbReference type="AlphaFoldDB" id="A0A9W6CSM2"/>
<evidence type="ECO:0000313" key="3">
    <source>
        <dbReference type="EMBL" id="MDR6331913.1"/>
    </source>
</evidence>
<evidence type="ECO:0000313" key="2">
    <source>
        <dbReference type="EMBL" id="GLI25675.1"/>
    </source>
</evidence>
<evidence type="ECO:0000313" key="4">
    <source>
        <dbReference type="Proteomes" id="UP001144397"/>
    </source>
</evidence>
<reference evidence="2" key="1">
    <citation type="submission" date="2022-12" db="EMBL/GenBank/DDBJ databases">
        <title>Reference genome sequencing for broad-spectrum identification of bacterial and archaeal isolates by mass spectrometry.</title>
        <authorList>
            <person name="Sekiguchi Y."/>
            <person name="Tourlousse D.M."/>
        </authorList>
    </citation>
    <scope>NUCLEOTIDE SEQUENCE</scope>
    <source>
        <strain evidence="2">301</strain>
    </source>
</reference>
<dbReference type="EMBL" id="BSDO01000024">
    <property type="protein sequence ID" value="GLI25675.1"/>
    <property type="molecule type" value="Genomic_DNA"/>
</dbReference>
<sequence>MALMSLLLPITSSARVSGPYTAGAGQKVFTFGFPVQRAEDVRVEWRATADDDWAALLLGTHYVVSGVGEPAGGSIAFFEARPTGSQILVLGRAAISAEVDALPANSIDSFALNRVLDRITMWVQELRRDVGTVQVEDAIEAAETAKFWALEAAGVGAPFLSITRADISSRIIPLASFVVAGLTSVGDLGHGAVYVAGGSGGPMAIQDAAGTWFQLATIARTVEPGHWGVRATGATDDTAALFTAWAFARANGYNIKLPNGTIVVASITAPLELETGMTVYGTGFGSIIKWIDTPSSPPMLIGRHWASSAVSDVTLRDFQVVGSHGDAGDYTSGNHYPILVYHADGVRITGVKVQKSRVFGITCRDCNKVEISGCVVRYGARDGINTADCNVVRITNNVVEFIDDDAIASHTSGTGNPDRQVVIANNTVRFAQGIKVLGAVSCSITGNVLEYCMAQGISVESTPISAGSEGRNASLSLVITGNLLNNIFDRAAVDGLSGSGRYLSIGADANQAGPLAAVPGENVTAGGTVISPFPYFANSANDSPTEAVPGSYAWVIADNVFMRDVPTGVSLSSLGRGTFYTRNGPVDIASISAAAVRRPGIWFLGGSEKGVSISGNVFMGIGNAIELADGAKLRDAVIAGNVGLDITSAIGISTGNGNGHGITCRGNLWDLDPFHAHANRAANGKWTATGSPVAYLIQNASGVSAQGDTFRNCCRISDYATAAAGGTTDRAEFIDCVIEAQPAALGFDTGNAGVGELPRAGPAFRYRIVDCDPASATWGNVISTCKVQATAIPTSGTYVAGAFVENANKAVAGGKVLMGWVRLTTGFAHVSGTDWSPVYCTVS</sequence>
<proteinExistence type="predicted"/>
<dbReference type="GeneID" id="95766122"/>
<dbReference type="Pfam" id="PF05048">
    <property type="entry name" value="NosD"/>
    <property type="match status" value="1"/>
</dbReference>
<dbReference type="InterPro" id="IPR007742">
    <property type="entry name" value="NosD_dom"/>
</dbReference>
<comment type="caution">
    <text evidence="2">The sequence shown here is derived from an EMBL/GenBank/DDBJ whole genome shotgun (WGS) entry which is preliminary data.</text>
</comment>
<feature type="domain" description="Periplasmic copper-binding protein NosD beta helix" evidence="1">
    <location>
        <begin position="328"/>
        <end position="460"/>
    </location>
</feature>
<gene>
    <name evidence="3" type="ORF">GGQ86_000360</name>
    <name evidence="2" type="ORF">XFLAVUS301_53490</name>
</gene>
<accession>A0A9W6CSM2</accession>
<dbReference type="InterPro" id="IPR006626">
    <property type="entry name" value="PbH1"/>
</dbReference>
<dbReference type="EMBL" id="JAVDPY010000001">
    <property type="protein sequence ID" value="MDR6331913.1"/>
    <property type="molecule type" value="Genomic_DNA"/>
</dbReference>
<dbReference type="Proteomes" id="UP001245370">
    <property type="component" value="Unassembled WGS sequence"/>
</dbReference>
<name>A0A9W6CSM2_XANFL</name>
<dbReference type="InterPro" id="IPR012334">
    <property type="entry name" value="Pectin_lyas_fold"/>
</dbReference>
<dbReference type="Proteomes" id="UP001144397">
    <property type="component" value="Unassembled WGS sequence"/>
</dbReference>
<dbReference type="Gene3D" id="2.160.20.10">
    <property type="entry name" value="Single-stranded right-handed beta-helix, Pectin lyase-like"/>
    <property type="match status" value="1"/>
</dbReference>
<reference evidence="3 5" key="2">
    <citation type="submission" date="2023-07" db="EMBL/GenBank/DDBJ databases">
        <title>Genomic Encyclopedia of Type Strains, Phase IV (KMG-IV): sequencing the most valuable type-strain genomes for metagenomic binning, comparative biology and taxonomic classification.</title>
        <authorList>
            <person name="Goeker M."/>
        </authorList>
    </citation>
    <scope>NUCLEOTIDE SEQUENCE [LARGE SCALE GENOMIC DNA]</scope>
    <source>
        <strain evidence="3 5">DSM 338</strain>
    </source>
</reference>
<dbReference type="SMART" id="SM00710">
    <property type="entry name" value="PbH1"/>
    <property type="match status" value="7"/>
</dbReference>
<dbReference type="InterPro" id="IPR011050">
    <property type="entry name" value="Pectin_lyase_fold/virulence"/>
</dbReference>
<keyword evidence="5" id="KW-1185">Reference proteome</keyword>
<evidence type="ECO:0000259" key="1">
    <source>
        <dbReference type="Pfam" id="PF05048"/>
    </source>
</evidence>
<dbReference type="SUPFAM" id="SSF51126">
    <property type="entry name" value="Pectin lyase-like"/>
    <property type="match status" value="1"/>
</dbReference>
<dbReference type="RefSeq" id="WP_281810162.1">
    <property type="nucleotide sequence ID" value="NZ_BSDO01000024.1"/>
</dbReference>
<protein>
    <recommendedName>
        <fullName evidence="1">Periplasmic copper-binding protein NosD beta helix domain-containing protein</fullName>
    </recommendedName>
</protein>
<evidence type="ECO:0000313" key="5">
    <source>
        <dbReference type="Proteomes" id="UP001245370"/>
    </source>
</evidence>